<sequence>MADGGGSFAVTVFTFPSTHYALKAEKICQEAGVKALLIPLPRDIRADCGLALILRPAMRLRAEELLKGQDVRWDGVHQLAGEGRQGRMWKNLLADPGEGE</sequence>
<dbReference type="EMBL" id="LGFO01000020">
    <property type="protein sequence ID" value="KUK36998.1"/>
    <property type="molecule type" value="Genomic_DNA"/>
</dbReference>
<dbReference type="AlphaFoldDB" id="A0A117LBJ5"/>
<gene>
    <name evidence="2" type="ORF">XD66_0304</name>
</gene>
<evidence type="ECO:0000313" key="2">
    <source>
        <dbReference type="EMBL" id="KUK36998.1"/>
    </source>
</evidence>
<reference evidence="3" key="1">
    <citation type="journal article" date="2015" name="MBio">
        <title>Genome-Resolved Metagenomic Analysis Reveals Roles for Candidate Phyla and Other Microbial Community Members in Biogeochemical Transformations in Oil Reservoirs.</title>
        <authorList>
            <person name="Hu P."/>
            <person name="Tom L."/>
            <person name="Singh A."/>
            <person name="Thomas B.C."/>
            <person name="Baker B.J."/>
            <person name="Piceno Y.M."/>
            <person name="Andersen G.L."/>
            <person name="Banfield J.F."/>
        </authorList>
    </citation>
    <scope>NUCLEOTIDE SEQUENCE [LARGE SCALE GENOMIC DNA]</scope>
</reference>
<dbReference type="Pfam" id="PF11823">
    <property type="entry name" value="Se_S_carrier"/>
    <property type="match status" value="1"/>
</dbReference>
<protein>
    <recommendedName>
        <fullName evidence="1">Putative Se/S carrier protein-like domain-containing protein</fullName>
    </recommendedName>
</protein>
<evidence type="ECO:0000313" key="3">
    <source>
        <dbReference type="Proteomes" id="UP000053326"/>
    </source>
</evidence>
<name>A0A117LBJ5_9THEO</name>
<accession>A0A117LBJ5</accession>
<organism evidence="2 3">
    <name type="scientific">Thermacetogenium phaeum</name>
    <dbReference type="NCBI Taxonomy" id="85874"/>
    <lineage>
        <taxon>Bacteria</taxon>
        <taxon>Bacillati</taxon>
        <taxon>Bacillota</taxon>
        <taxon>Clostridia</taxon>
        <taxon>Thermoanaerobacterales</taxon>
        <taxon>Thermoanaerobacteraceae</taxon>
        <taxon>Thermacetogenium</taxon>
    </lineage>
</organism>
<proteinExistence type="predicted"/>
<comment type="caution">
    <text evidence="2">The sequence shown here is derived from an EMBL/GenBank/DDBJ whole genome shotgun (WGS) entry which is preliminary data.</text>
</comment>
<dbReference type="InterPro" id="IPR021778">
    <property type="entry name" value="Se/S_carrier-like"/>
</dbReference>
<dbReference type="Proteomes" id="UP000053326">
    <property type="component" value="Unassembled WGS sequence"/>
</dbReference>
<evidence type="ECO:0000259" key="1">
    <source>
        <dbReference type="Pfam" id="PF11823"/>
    </source>
</evidence>
<feature type="domain" description="Putative Se/S carrier protein-like" evidence="1">
    <location>
        <begin position="12"/>
        <end position="77"/>
    </location>
</feature>